<evidence type="ECO:0000256" key="2">
    <source>
        <dbReference type="ARBA" id="ARBA00009976"/>
    </source>
</evidence>
<dbReference type="InterPro" id="IPR037185">
    <property type="entry name" value="EmrE-like"/>
</dbReference>
<evidence type="ECO:0000313" key="10">
    <source>
        <dbReference type="Proteomes" id="UP000616769"/>
    </source>
</evidence>
<accession>A0A132AM78</accession>
<organism evidence="9 10">
    <name type="scientific">Sarcoptes scabiei</name>
    <name type="common">Itch mite</name>
    <name type="synonym">Acarus scabiei</name>
    <dbReference type="NCBI Taxonomy" id="52283"/>
    <lineage>
        <taxon>Eukaryota</taxon>
        <taxon>Metazoa</taxon>
        <taxon>Ecdysozoa</taxon>
        <taxon>Arthropoda</taxon>
        <taxon>Chelicerata</taxon>
        <taxon>Arachnida</taxon>
        <taxon>Acari</taxon>
        <taxon>Acariformes</taxon>
        <taxon>Sarcoptiformes</taxon>
        <taxon>Astigmata</taxon>
        <taxon>Psoroptidia</taxon>
        <taxon>Sarcoptoidea</taxon>
        <taxon>Sarcoptidae</taxon>
        <taxon>Sarcoptinae</taxon>
        <taxon>Sarcoptes</taxon>
    </lineage>
</organism>
<protein>
    <submittedName>
        <fullName evidence="9">UDP-N-acetylglucosamine transporter-like protein</fullName>
    </submittedName>
</protein>
<sequence length="350" mass="39543">MFKSVPASKSSKFAISSSSSSPPLPSSCTSSLYLKYGALILITLQTTVLVLTLRYSRKQSSPNESYFNSTAIFISEILKFLCCCFVLIVQNSFSGFIHAVQKEILYKPKESLKIAVPSFLYTIQNNLLFLALTNLDAATYQVTYQFKIIITALFSKWLLRKDLSLKQWFALFLLMFGVIMVQWPNEKNMVHSSTSHQRNESKLIGLVAIILSSFTSGFSGVYFEKLLKSSKSQSLWIKNIQLTTFCCFFSFFLILMNDYKNILTKGFFFGYNQVTYLVIILQALGGICVSLVVKYADNILKGFATTISIILSTIFSICFFEDFLPTASFYLGTLLVISLDRILEKVLFCS</sequence>
<keyword evidence="3" id="KW-0813">Transport</keyword>
<evidence type="ECO:0000256" key="7">
    <source>
        <dbReference type="SAM" id="MobiDB-lite"/>
    </source>
</evidence>
<keyword evidence="5 8" id="KW-1133">Transmembrane helix</keyword>
<feature type="transmembrane region" description="Helical" evidence="8">
    <location>
        <begin position="142"/>
        <end position="159"/>
    </location>
</feature>
<dbReference type="SUPFAM" id="SSF103481">
    <property type="entry name" value="Multidrug resistance efflux transporter EmrE"/>
    <property type="match status" value="1"/>
</dbReference>
<dbReference type="GO" id="GO:0000139">
    <property type="term" value="C:Golgi membrane"/>
    <property type="evidence" value="ECO:0007669"/>
    <property type="project" value="InterPro"/>
</dbReference>
<evidence type="ECO:0000256" key="3">
    <source>
        <dbReference type="ARBA" id="ARBA00022597"/>
    </source>
</evidence>
<dbReference type="EMBL" id="JXLN01017759">
    <property type="protein sequence ID" value="KPM11695.1"/>
    <property type="molecule type" value="Genomic_DNA"/>
</dbReference>
<evidence type="ECO:0000313" key="9">
    <source>
        <dbReference type="EMBL" id="KPM11695.1"/>
    </source>
</evidence>
<feature type="transmembrane region" description="Helical" evidence="8">
    <location>
        <begin position="203"/>
        <end position="223"/>
    </location>
</feature>
<reference evidence="9 10" key="1">
    <citation type="journal article" date="2015" name="Parasit. Vectors">
        <title>Draft genome of the scabies mite.</title>
        <authorList>
            <person name="Rider S.D.Jr."/>
            <person name="Morgan M.S."/>
            <person name="Arlian L.G."/>
        </authorList>
    </citation>
    <scope>NUCLEOTIDE SEQUENCE [LARGE SCALE GENOMIC DNA]</scope>
    <source>
        <strain evidence="9">Arlian Lab</strain>
    </source>
</reference>
<feature type="transmembrane region" description="Helical" evidence="8">
    <location>
        <begin position="274"/>
        <end position="293"/>
    </location>
</feature>
<dbReference type="OrthoDB" id="408493at2759"/>
<evidence type="ECO:0000256" key="8">
    <source>
        <dbReference type="SAM" id="Phobius"/>
    </source>
</evidence>
<dbReference type="VEuPathDB" id="VectorBase:SSCA004058"/>
<evidence type="ECO:0000256" key="1">
    <source>
        <dbReference type="ARBA" id="ARBA00004141"/>
    </source>
</evidence>
<feature type="transmembrane region" description="Helical" evidence="8">
    <location>
        <begin position="33"/>
        <end position="53"/>
    </location>
</feature>
<dbReference type="Pfam" id="PF04142">
    <property type="entry name" value="Nuc_sug_transp"/>
    <property type="match status" value="1"/>
</dbReference>
<dbReference type="PANTHER" id="PTHR10231">
    <property type="entry name" value="NUCLEOTIDE-SUGAR TRANSMEMBRANE TRANSPORTER"/>
    <property type="match status" value="1"/>
</dbReference>
<keyword evidence="3" id="KW-0762">Sugar transport</keyword>
<comment type="similarity">
    <text evidence="2">Belongs to the nucleotide-sugar transporter family. SLC35A subfamily.</text>
</comment>
<feature type="transmembrane region" description="Helical" evidence="8">
    <location>
        <begin position="235"/>
        <end position="254"/>
    </location>
</feature>
<evidence type="ECO:0000256" key="5">
    <source>
        <dbReference type="ARBA" id="ARBA00022989"/>
    </source>
</evidence>
<gene>
    <name evidence="9" type="ORF">QR98_0102680</name>
</gene>
<dbReference type="AlphaFoldDB" id="A0A132AM78"/>
<dbReference type="NCBIfam" id="TIGR00803">
    <property type="entry name" value="nst"/>
    <property type="match status" value="1"/>
</dbReference>
<dbReference type="InterPro" id="IPR007271">
    <property type="entry name" value="Nuc_sug_transpt"/>
</dbReference>
<name>A0A132AM78_SARSC</name>
<feature type="transmembrane region" description="Helical" evidence="8">
    <location>
        <begin position="166"/>
        <end position="183"/>
    </location>
</feature>
<proteinExistence type="inferred from homology"/>
<evidence type="ECO:0000256" key="4">
    <source>
        <dbReference type="ARBA" id="ARBA00022692"/>
    </source>
</evidence>
<dbReference type="PIRSF" id="PIRSF005799">
    <property type="entry name" value="UDP-gal_transpt"/>
    <property type="match status" value="1"/>
</dbReference>
<dbReference type="GO" id="GO:0015165">
    <property type="term" value="F:pyrimidine nucleotide-sugar transmembrane transporter activity"/>
    <property type="evidence" value="ECO:0007669"/>
    <property type="project" value="InterPro"/>
</dbReference>
<comment type="caution">
    <text evidence="9">The sequence shown here is derived from an EMBL/GenBank/DDBJ whole genome shotgun (WGS) entry which is preliminary data.</text>
</comment>
<feature type="region of interest" description="Disordered" evidence="7">
    <location>
        <begin position="1"/>
        <end position="26"/>
    </location>
</feature>
<keyword evidence="4 8" id="KW-0812">Transmembrane</keyword>
<dbReference type="Proteomes" id="UP000616769">
    <property type="component" value="Unassembled WGS sequence"/>
</dbReference>
<feature type="transmembrane region" description="Helical" evidence="8">
    <location>
        <begin position="65"/>
        <end position="89"/>
    </location>
</feature>
<feature type="transmembrane region" description="Helical" evidence="8">
    <location>
        <begin position="300"/>
        <end position="317"/>
    </location>
</feature>
<evidence type="ECO:0000256" key="6">
    <source>
        <dbReference type="ARBA" id="ARBA00023136"/>
    </source>
</evidence>
<keyword evidence="6 8" id="KW-0472">Membrane</keyword>
<comment type="subcellular location">
    <subcellularLocation>
        <location evidence="1">Membrane</location>
        <topology evidence="1">Multi-pass membrane protein</topology>
    </subcellularLocation>
</comment>